<evidence type="ECO:0000313" key="2">
    <source>
        <dbReference type="Proteomes" id="UP000184452"/>
    </source>
</evidence>
<name>A0A1M6KNK6_9ACTN</name>
<dbReference type="AlphaFoldDB" id="A0A1M6KNK6"/>
<evidence type="ECO:0000313" key="1">
    <source>
        <dbReference type="EMBL" id="SHJ60507.1"/>
    </source>
</evidence>
<sequence>MMYDMVEYPSASDVDEEISRALQDALDRRD</sequence>
<dbReference type="Proteomes" id="UP000184452">
    <property type="component" value="Unassembled WGS sequence"/>
</dbReference>
<dbReference type="EMBL" id="FQZK01000007">
    <property type="protein sequence ID" value="SHJ60507.1"/>
    <property type="molecule type" value="Genomic_DNA"/>
</dbReference>
<keyword evidence="2" id="KW-1185">Reference proteome</keyword>
<gene>
    <name evidence="1" type="ORF">SAMN05421803_107244</name>
</gene>
<reference evidence="1 2" key="1">
    <citation type="submission" date="2016-11" db="EMBL/GenBank/DDBJ databases">
        <authorList>
            <person name="Jaros S."/>
            <person name="Januszkiewicz K."/>
            <person name="Wedrychowicz H."/>
        </authorList>
    </citation>
    <scope>NUCLEOTIDE SEQUENCE [LARGE SCALE GENOMIC DNA]</scope>
    <source>
        <strain evidence="1 2">CGMCC 4.5723</strain>
    </source>
</reference>
<organism evidence="1 2">
    <name type="scientific">Nocardiopsis flavescens</name>
    <dbReference type="NCBI Taxonomy" id="758803"/>
    <lineage>
        <taxon>Bacteria</taxon>
        <taxon>Bacillati</taxon>
        <taxon>Actinomycetota</taxon>
        <taxon>Actinomycetes</taxon>
        <taxon>Streptosporangiales</taxon>
        <taxon>Nocardiopsidaceae</taxon>
        <taxon>Nocardiopsis</taxon>
    </lineage>
</organism>
<proteinExistence type="predicted"/>
<protein>
    <submittedName>
        <fullName evidence="1">Uncharacterized protein</fullName>
    </submittedName>
</protein>
<accession>A0A1M6KNK6</accession>